<name>A0ABT4AUI9_9ACTN</name>
<keyword evidence="2" id="KW-1133">Transmembrane helix</keyword>
<evidence type="ECO:0000256" key="1">
    <source>
        <dbReference type="SAM" id="MobiDB-lite"/>
    </source>
</evidence>
<protein>
    <submittedName>
        <fullName evidence="3">Uncharacterized protein</fullName>
    </submittedName>
</protein>
<feature type="region of interest" description="Disordered" evidence="1">
    <location>
        <begin position="1"/>
        <end position="31"/>
    </location>
</feature>
<comment type="caution">
    <text evidence="3">The sequence shown here is derived from an EMBL/GenBank/DDBJ whole genome shotgun (WGS) entry which is preliminary data.</text>
</comment>
<gene>
    <name evidence="3" type="ORF">OWR29_07895</name>
</gene>
<feature type="transmembrane region" description="Helical" evidence="2">
    <location>
        <begin position="46"/>
        <end position="66"/>
    </location>
</feature>
<dbReference type="RefSeq" id="WP_267561848.1">
    <property type="nucleotide sequence ID" value="NZ_JAPNTZ010000002.1"/>
</dbReference>
<keyword evidence="2" id="KW-0472">Membrane</keyword>
<reference evidence="3" key="1">
    <citation type="submission" date="2022-11" db="EMBL/GenBank/DDBJ databases">
        <authorList>
            <person name="Somphong A."/>
            <person name="Phongsopitanun W."/>
        </authorList>
    </citation>
    <scope>NUCLEOTIDE SEQUENCE</scope>
    <source>
        <strain evidence="3">Pm04-4</strain>
    </source>
</reference>
<sequence length="184" mass="19275">MTTSTKQPKRKPARRAATPPNGGIGRDGHQISQVENSKITIGSPGLLGTLAAIATVIGTVIAGVALDRQGRAAPPPKPSVSNEASATAAPVWARIVNSGPDGVFTYPQAGRGAHYPDGYLDGTVVEVVCQERHGEAVTDEDPAPGQPATWAVWDKLTNGRWIPDMWTTLPKKPGDTPPNGLRTC</sequence>
<accession>A0ABT4AUI9</accession>
<evidence type="ECO:0000313" key="4">
    <source>
        <dbReference type="Proteomes" id="UP001151002"/>
    </source>
</evidence>
<dbReference type="Proteomes" id="UP001151002">
    <property type="component" value="Unassembled WGS sequence"/>
</dbReference>
<keyword evidence="4" id="KW-1185">Reference proteome</keyword>
<evidence type="ECO:0000256" key="2">
    <source>
        <dbReference type="SAM" id="Phobius"/>
    </source>
</evidence>
<keyword evidence="2" id="KW-0812">Transmembrane</keyword>
<dbReference type="EMBL" id="JAPNTZ010000002">
    <property type="protein sequence ID" value="MCY1137916.1"/>
    <property type="molecule type" value="Genomic_DNA"/>
</dbReference>
<organism evidence="3 4">
    <name type="scientific">Paractinoplanes pyxinae</name>
    <dbReference type="NCBI Taxonomy" id="2997416"/>
    <lineage>
        <taxon>Bacteria</taxon>
        <taxon>Bacillati</taxon>
        <taxon>Actinomycetota</taxon>
        <taxon>Actinomycetes</taxon>
        <taxon>Micromonosporales</taxon>
        <taxon>Micromonosporaceae</taxon>
        <taxon>Paractinoplanes</taxon>
    </lineage>
</organism>
<evidence type="ECO:0000313" key="3">
    <source>
        <dbReference type="EMBL" id="MCY1137916.1"/>
    </source>
</evidence>
<proteinExistence type="predicted"/>